<feature type="coiled-coil region" evidence="1">
    <location>
        <begin position="270"/>
        <end position="297"/>
    </location>
</feature>
<evidence type="ECO:0000256" key="1">
    <source>
        <dbReference type="SAM" id="Coils"/>
    </source>
</evidence>
<dbReference type="AlphaFoldDB" id="A0AAE0FD53"/>
<keyword evidence="3" id="KW-1185">Reference proteome</keyword>
<evidence type="ECO:0000313" key="3">
    <source>
        <dbReference type="Proteomes" id="UP001190700"/>
    </source>
</evidence>
<comment type="caution">
    <text evidence="2">The sequence shown here is derived from an EMBL/GenBank/DDBJ whole genome shotgun (WGS) entry which is preliminary data.</text>
</comment>
<organism evidence="2 3">
    <name type="scientific">Cymbomonas tetramitiformis</name>
    <dbReference type="NCBI Taxonomy" id="36881"/>
    <lineage>
        <taxon>Eukaryota</taxon>
        <taxon>Viridiplantae</taxon>
        <taxon>Chlorophyta</taxon>
        <taxon>Pyramimonadophyceae</taxon>
        <taxon>Pyramimonadales</taxon>
        <taxon>Pyramimonadaceae</taxon>
        <taxon>Cymbomonas</taxon>
    </lineage>
</organism>
<proteinExistence type="predicted"/>
<dbReference type="EMBL" id="LGRX02020400">
    <property type="protein sequence ID" value="KAK3257544.1"/>
    <property type="molecule type" value="Genomic_DNA"/>
</dbReference>
<keyword evidence="1" id="KW-0175">Coiled coil</keyword>
<name>A0AAE0FD53_9CHLO</name>
<accession>A0AAE0FD53</accession>
<reference evidence="2 3" key="1">
    <citation type="journal article" date="2015" name="Genome Biol. Evol.">
        <title>Comparative Genomics of a Bacterivorous Green Alga Reveals Evolutionary Causalities and Consequences of Phago-Mixotrophic Mode of Nutrition.</title>
        <authorList>
            <person name="Burns J.A."/>
            <person name="Paasch A."/>
            <person name="Narechania A."/>
            <person name="Kim E."/>
        </authorList>
    </citation>
    <scope>NUCLEOTIDE SEQUENCE [LARGE SCALE GENOMIC DNA]</scope>
    <source>
        <strain evidence="2 3">PLY_AMNH</strain>
    </source>
</reference>
<evidence type="ECO:0000313" key="2">
    <source>
        <dbReference type="EMBL" id="KAK3257544.1"/>
    </source>
</evidence>
<gene>
    <name evidence="2" type="ORF">CYMTET_33374</name>
</gene>
<sequence>MHDEKGADIGGAANFLMEFLSDRVESNHDTDMTPVESQEVLVPLRKHLPAKGLEMQLSVAQARRELVARVRERTKNAMGRVYCYGCKEHKQRGEKLFHMCDKEVPVPHLLCQICYSKSRRCEMCEGDHPRWPKEVSPTAHHDFATVARQSCPLCSDDKELTCKQLLEHVQWECAAITSEKVLVDVRILTLLRRRWRTECAQMVRSSLHTPNVALVFRKILEEQVALIVREREKIAVEKYEKLHAKHTELQLRQRANPHDTHHKCPANKKIREQLSRILNLVSENDELRKENEQLKKRLFSSFRSGDADGNGGMAPTTVCEASTGFKRHKWGE</sequence>
<protein>
    <submittedName>
        <fullName evidence="2">Uncharacterized protein</fullName>
    </submittedName>
</protein>
<dbReference type="Proteomes" id="UP001190700">
    <property type="component" value="Unassembled WGS sequence"/>
</dbReference>